<keyword evidence="4" id="KW-1185">Reference proteome</keyword>
<dbReference type="InterPro" id="IPR016193">
    <property type="entry name" value="Cytidine_deaminase-like"/>
</dbReference>
<evidence type="ECO:0000256" key="1">
    <source>
        <dbReference type="SAM" id="MobiDB-lite"/>
    </source>
</evidence>
<feature type="compositionally biased region" description="Basic and acidic residues" evidence="1">
    <location>
        <begin position="167"/>
        <end position="177"/>
    </location>
</feature>
<dbReference type="Gene3D" id="3.40.140.10">
    <property type="entry name" value="Cytidine Deaminase, domain 2"/>
    <property type="match status" value="1"/>
</dbReference>
<dbReference type="Pfam" id="PF00383">
    <property type="entry name" value="dCMP_cyt_deam_1"/>
    <property type="match status" value="1"/>
</dbReference>
<dbReference type="AlphaFoldDB" id="A0AAD4LE54"/>
<accession>A0AAD4LE54</accession>
<evidence type="ECO:0000313" key="4">
    <source>
        <dbReference type="Proteomes" id="UP001201163"/>
    </source>
</evidence>
<sequence length="264" mass="28480">MGLTQFYLSQCADAASKSPMCFTLGAVLVKGGKVISSGYNHHRPHYDGAEVRTRGHRKPVSMHAEMHAIFSLTGMSPSFRKQQGARAGASPPLQTPCPSQRPLPPPAPAPPPARLGTRAAFHGPSPPSAKRRPAEARGGGSEGSGSGAGGKQSPCRPHASTPSPPGEADKAWSARRRDPRINGADIYVARVTKVGMGSARPCWRCVEWCRWAGVKRIFHWNGEDGKFDMVKVNTAERDQYETHADIRLYAGMRCFASGHYVLLS</sequence>
<feature type="compositionally biased region" description="Gly residues" evidence="1">
    <location>
        <begin position="137"/>
        <end position="150"/>
    </location>
</feature>
<dbReference type="Proteomes" id="UP001201163">
    <property type="component" value="Unassembled WGS sequence"/>
</dbReference>
<feature type="region of interest" description="Disordered" evidence="1">
    <location>
        <begin position="79"/>
        <end position="177"/>
    </location>
</feature>
<feature type="compositionally biased region" description="Pro residues" evidence="1">
    <location>
        <begin position="93"/>
        <end position="113"/>
    </location>
</feature>
<proteinExistence type="predicted"/>
<organism evidence="3 4">
    <name type="scientific">Lactarius akahatsu</name>
    <dbReference type="NCBI Taxonomy" id="416441"/>
    <lineage>
        <taxon>Eukaryota</taxon>
        <taxon>Fungi</taxon>
        <taxon>Dikarya</taxon>
        <taxon>Basidiomycota</taxon>
        <taxon>Agaricomycotina</taxon>
        <taxon>Agaricomycetes</taxon>
        <taxon>Russulales</taxon>
        <taxon>Russulaceae</taxon>
        <taxon>Lactarius</taxon>
    </lineage>
</organism>
<comment type="caution">
    <text evidence="3">The sequence shown here is derived from an EMBL/GenBank/DDBJ whole genome shotgun (WGS) entry which is preliminary data.</text>
</comment>
<dbReference type="GO" id="GO:0006139">
    <property type="term" value="P:nucleobase-containing compound metabolic process"/>
    <property type="evidence" value="ECO:0007669"/>
    <property type="project" value="UniProtKB-ARBA"/>
</dbReference>
<dbReference type="InterPro" id="IPR002125">
    <property type="entry name" value="CMP_dCMP_dom"/>
</dbReference>
<feature type="domain" description="CMP/dCMP-type deaminase" evidence="2">
    <location>
        <begin position="5"/>
        <end position="74"/>
    </location>
</feature>
<evidence type="ECO:0000259" key="2">
    <source>
        <dbReference type="Pfam" id="PF00383"/>
    </source>
</evidence>
<protein>
    <recommendedName>
        <fullName evidence="2">CMP/dCMP-type deaminase domain-containing protein</fullName>
    </recommendedName>
</protein>
<name>A0AAD4LE54_9AGAM</name>
<reference evidence="3" key="1">
    <citation type="submission" date="2022-01" db="EMBL/GenBank/DDBJ databases">
        <title>Comparative genomics reveals a dynamic genome evolution in the ectomycorrhizal milk-cap (Lactarius) mushrooms.</title>
        <authorList>
            <consortium name="DOE Joint Genome Institute"/>
            <person name="Lebreton A."/>
            <person name="Tang N."/>
            <person name="Kuo A."/>
            <person name="LaButti K."/>
            <person name="Drula E."/>
            <person name="Barry K."/>
            <person name="Clum A."/>
            <person name="Lipzen A."/>
            <person name="Mousain D."/>
            <person name="Ng V."/>
            <person name="Wang R."/>
            <person name="Wang X."/>
            <person name="Dai Y."/>
            <person name="Henrissat B."/>
            <person name="Grigoriev I.V."/>
            <person name="Guerin-Laguette A."/>
            <person name="Yu F."/>
            <person name="Martin F.M."/>
        </authorList>
    </citation>
    <scope>NUCLEOTIDE SEQUENCE</scope>
    <source>
        <strain evidence="3">QP</strain>
    </source>
</reference>
<gene>
    <name evidence="3" type="ORF">EDB92DRAFT_1935839</name>
</gene>
<dbReference type="EMBL" id="JAKELL010000042">
    <property type="protein sequence ID" value="KAH8988334.1"/>
    <property type="molecule type" value="Genomic_DNA"/>
</dbReference>
<dbReference type="GO" id="GO:0003824">
    <property type="term" value="F:catalytic activity"/>
    <property type="evidence" value="ECO:0007669"/>
    <property type="project" value="InterPro"/>
</dbReference>
<dbReference type="SUPFAM" id="SSF53927">
    <property type="entry name" value="Cytidine deaminase-like"/>
    <property type="match status" value="1"/>
</dbReference>
<evidence type="ECO:0000313" key="3">
    <source>
        <dbReference type="EMBL" id="KAH8988334.1"/>
    </source>
</evidence>